<organism evidence="2 3">
    <name type="scientific">Sphingobacterium hotanense</name>
    <dbReference type="NCBI Taxonomy" id="649196"/>
    <lineage>
        <taxon>Bacteria</taxon>
        <taxon>Pseudomonadati</taxon>
        <taxon>Bacteroidota</taxon>
        <taxon>Sphingobacteriia</taxon>
        <taxon>Sphingobacteriales</taxon>
        <taxon>Sphingobacteriaceae</taxon>
        <taxon>Sphingobacterium</taxon>
    </lineage>
</organism>
<evidence type="ECO:0000256" key="1">
    <source>
        <dbReference type="SAM" id="SignalP"/>
    </source>
</evidence>
<keyword evidence="3" id="KW-1185">Reference proteome</keyword>
<name>A0ABT7NPL8_9SPHI</name>
<reference evidence="2" key="1">
    <citation type="submission" date="2020-06" db="EMBL/GenBank/DDBJ databases">
        <authorList>
            <person name="Dong N."/>
        </authorList>
    </citation>
    <scope>NUCLEOTIDE SEQUENCE</scope>
    <source>
        <strain evidence="2">R1692</strain>
    </source>
</reference>
<dbReference type="PROSITE" id="PS51257">
    <property type="entry name" value="PROKAR_LIPOPROTEIN"/>
    <property type="match status" value="1"/>
</dbReference>
<feature type="chain" id="PRO_5047295806" description="DUF1735 domain-containing protein" evidence="1">
    <location>
        <begin position="20"/>
        <end position="137"/>
    </location>
</feature>
<reference evidence="2" key="2">
    <citation type="journal article" date="2022" name="Sci. Total Environ.">
        <title>Prevalence, transmission, and molecular epidemiology of tet(X)-positive bacteria among humans, animals, and environmental niches in China: An epidemiological, and genomic-based study.</title>
        <authorList>
            <person name="Dong N."/>
            <person name="Zeng Y."/>
            <person name="Cai C."/>
            <person name="Sun C."/>
            <person name="Lu J."/>
            <person name="Liu C."/>
            <person name="Zhou H."/>
            <person name="Sun Q."/>
            <person name="Shu L."/>
            <person name="Wang H."/>
            <person name="Wang Y."/>
            <person name="Wang S."/>
            <person name="Wu C."/>
            <person name="Chan E.W."/>
            <person name="Chen G."/>
            <person name="Shen Z."/>
            <person name="Chen S."/>
            <person name="Zhang R."/>
        </authorList>
    </citation>
    <scope>NUCLEOTIDE SEQUENCE</scope>
    <source>
        <strain evidence="2">R1692</strain>
    </source>
</reference>
<protein>
    <recommendedName>
        <fullName evidence="4">DUF1735 domain-containing protein</fullName>
    </recommendedName>
</protein>
<sequence length="137" mass="15005">MKKLLLAFAIGTASLVSFTGCTKEYITNNYLPGVSYVIDVASADWNRDGTEYATSINMPELDDRYFQDGHVDVSISLDSAPEYYENIPAEIGNYSYSARYGKGVVHIYAVYKGALANIKAPEGMLIKIVLSDAEIGD</sequence>
<gene>
    <name evidence="2" type="ORF">HX018_12560</name>
</gene>
<accession>A0ABT7NPL8</accession>
<dbReference type="Proteomes" id="UP001170954">
    <property type="component" value="Unassembled WGS sequence"/>
</dbReference>
<evidence type="ECO:0000313" key="2">
    <source>
        <dbReference type="EMBL" id="MDM1049066.1"/>
    </source>
</evidence>
<keyword evidence="1" id="KW-0732">Signal</keyword>
<proteinExistence type="predicted"/>
<dbReference type="EMBL" id="JACAGK010000036">
    <property type="protein sequence ID" value="MDM1049066.1"/>
    <property type="molecule type" value="Genomic_DNA"/>
</dbReference>
<evidence type="ECO:0000313" key="3">
    <source>
        <dbReference type="Proteomes" id="UP001170954"/>
    </source>
</evidence>
<comment type="caution">
    <text evidence="2">The sequence shown here is derived from an EMBL/GenBank/DDBJ whole genome shotgun (WGS) entry which is preliminary data.</text>
</comment>
<evidence type="ECO:0008006" key="4">
    <source>
        <dbReference type="Google" id="ProtNLM"/>
    </source>
</evidence>
<dbReference type="RefSeq" id="WP_260042682.1">
    <property type="nucleotide sequence ID" value="NZ_JACAGK010000036.1"/>
</dbReference>
<feature type="signal peptide" evidence="1">
    <location>
        <begin position="1"/>
        <end position="19"/>
    </location>
</feature>